<keyword evidence="5" id="KW-1185">Reference proteome</keyword>
<reference evidence="4" key="1">
    <citation type="journal article" date="2020" name="bioRxiv">
        <title>Chromosome-level reference genome of the European wasp spider Argiope bruennichi: a resource for studies on range expansion and evolutionary adaptation.</title>
        <authorList>
            <person name="Sheffer M.M."/>
            <person name="Hoppe A."/>
            <person name="Krehenwinkel H."/>
            <person name="Uhl G."/>
            <person name="Kuss A.W."/>
            <person name="Jensen L."/>
            <person name="Jensen C."/>
            <person name="Gillespie R.G."/>
            <person name="Hoff K.J."/>
            <person name="Prost S."/>
        </authorList>
    </citation>
    <scope>NUCLEOTIDE SEQUENCE</scope>
</reference>
<feature type="compositionally biased region" description="Polar residues" evidence="2">
    <location>
        <begin position="125"/>
        <end position="144"/>
    </location>
</feature>
<dbReference type="GO" id="GO:0008010">
    <property type="term" value="F:structural constituent of chitin-based larval cuticle"/>
    <property type="evidence" value="ECO:0007669"/>
    <property type="project" value="TreeGrafter"/>
</dbReference>
<dbReference type="AlphaFoldDB" id="A0A8T0EH07"/>
<dbReference type="Proteomes" id="UP000807504">
    <property type="component" value="Unassembled WGS sequence"/>
</dbReference>
<protein>
    <submittedName>
        <fullName evidence="4">Cuticle protein 16.8 like protein</fullName>
    </submittedName>
</protein>
<evidence type="ECO:0000313" key="4">
    <source>
        <dbReference type="EMBL" id="KAF8773283.1"/>
    </source>
</evidence>
<feature type="compositionally biased region" description="Basic and acidic residues" evidence="2">
    <location>
        <begin position="634"/>
        <end position="650"/>
    </location>
</feature>
<feature type="region of interest" description="Disordered" evidence="2">
    <location>
        <begin position="452"/>
        <end position="678"/>
    </location>
</feature>
<feature type="compositionally biased region" description="Basic and acidic residues" evidence="2">
    <location>
        <begin position="883"/>
        <end position="895"/>
    </location>
</feature>
<dbReference type="PROSITE" id="PS51155">
    <property type="entry name" value="CHIT_BIND_RR_2"/>
    <property type="match status" value="1"/>
</dbReference>
<feature type="compositionally biased region" description="Basic and acidic residues" evidence="2">
    <location>
        <begin position="175"/>
        <end position="187"/>
    </location>
</feature>
<dbReference type="EMBL" id="JABXBU010002227">
    <property type="protein sequence ID" value="KAF8773283.1"/>
    <property type="molecule type" value="Genomic_DNA"/>
</dbReference>
<feature type="region of interest" description="Disordered" evidence="2">
    <location>
        <begin position="690"/>
        <end position="818"/>
    </location>
</feature>
<evidence type="ECO:0000256" key="2">
    <source>
        <dbReference type="SAM" id="MobiDB-lite"/>
    </source>
</evidence>
<name>A0A8T0EH07_ARGBR</name>
<dbReference type="InterPro" id="IPR050468">
    <property type="entry name" value="Cuticle_Struct_Prot"/>
</dbReference>
<feature type="compositionally biased region" description="Gly residues" evidence="2">
    <location>
        <begin position="695"/>
        <end position="709"/>
    </location>
</feature>
<sequence>MFKVILFSALLGAACATFPLTYEDIDHSNLGLIDVDEVRPHYMIPAVQSHIPIEFGENDRQVLEDDIGTPLEQLSVQAYPKHPPHYGGKTKHGNYKGSDSSADIKQKKHSYESTKVSQEEIEVKSVNNHYGSRMPQQHKSSGYSQGKRAPSKGSYGKKLEQKRDSAEPGDYSHSIGEKNEPKQTENKHYHHQQQEPVQKHVEPDFKGSSDNYGHHTHSSHAPVQQKHHDSVAQPKYSGHKSAYEGQSSYKMSPKHKQTSYQKPETHGIYREGPKKYPSNHHSYTPKTHHSVEPSRNYHHGVKSHGNYPGPQLHKDSGYKSHGGNLGYHGLNRGSNNHYNHGGSSFNGYHPGHYNQHKHSHQHSTYSSGHMTYPRGGEGPIGQSAGYKNIQSGYGIPRSNSGYHAISGPQYSSHLTPYSGSPSYHHNTHNFKKQEHYPKSIKTSGIKHHLGGSISSGYSRPTIPSGYPNSGSGHRVYTVPLIRSEHQSKKGYSQPKLSQEKHIDNDYSPKSAIGESGYHGQNSPSYHKPPTPHKPNYQVEHHPKPAYGGSDAGHHAPKEYHGIRNNYAKPSYTHNHGGSSGTFAHRPSYPKSHSVKGGSNGYKHSSSSEGNKKYLPVTASHGNNYKSGSSGSPIEQHKYEPSHIEQKDIGHEAVLGGHGGSGGISSGSGYGSNGNSHKYKQPKIEQKDIGYESHLGGHGSPSGTSSGSGYGSSEDSHKYKPSKIEQKDIGYEAHLGGHGSPSGISSGSGHGSSEYKPSKIEQKDISYEGLLGGHGGQDPAHISSGSGYGSSGNSGSHANPSSHEVYGSDDQYEMSKPMPYEFKYEIKDDEHGADQYREEKMDDNGYLTGRYGYKDPHGLYRQVEYEASKAGFKVSSIKTNEPGTENKDPADVHFEVEQNSQPHY</sequence>
<feature type="signal peptide" evidence="3">
    <location>
        <begin position="1"/>
        <end position="16"/>
    </location>
</feature>
<reference evidence="4" key="2">
    <citation type="submission" date="2020-06" db="EMBL/GenBank/DDBJ databases">
        <authorList>
            <person name="Sheffer M."/>
        </authorList>
    </citation>
    <scope>NUCLEOTIDE SEQUENCE</scope>
</reference>
<proteinExistence type="predicted"/>
<gene>
    <name evidence="4" type="ORF">HNY73_015955</name>
</gene>
<evidence type="ECO:0000256" key="1">
    <source>
        <dbReference type="PROSITE-ProRule" id="PRU00497"/>
    </source>
</evidence>
<feature type="compositionally biased region" description="Basic and acidic residues" evidence="2">
    <location>
        <begin position="263"/>
        <end position="274"/>
    </location>
</feature>
<dbReference type="PANTHER" id="PTHR10380:SF235">
    <property type="entry name" value="CUTICULAR PROTEIN 73D, ISOFORM B"/>
    <property type="match status" value="1"/>
</dbReference>
<feature type="chain" id="PRO_5035785160" evidence="3">
    <location>
        <begin position="17"/>
        <end position="903"/>
    </location>
</feature>
<keyword evidence="1" id="KW-0193">Cuticle</keyword>
<dbReference type="PROSITE" id="PS51257">
    <property type="entry name" value="PROKAR_LIPOPROTEIN"/>
    <property type="match status" value="1"/>
</dbReference>
<comment type="caution">
    <text evidence="4">The sequence shown here is derived from an EMBL/GenBank/DDBJ whole genome shotgun (WGS) entry which is preliminary data.</text>
</comment>
<feature type="region of interest" description="Disordered" evidence="2">
    <location>
        <begin position="78"/>
        <end position="341"/>
    </location>
</feature>
<feature type="compositionally biased region" description="Basic and acidic residues" evidence="2">
    <location>
        <begin position="102"/>
        <end position="123"/>
    </location>
</feature>
<feature type="compositionally biased region" description="Basic and acidic residues" evidence="2">
    <location>
        <begin position="551"/>
        <end position="561"/>
    </location>
</feature>
<dbReference type="Pfam" id="PF00379">
    <property type="entry name" value="Chitin_bind_4"/>
    <property type="match status" value="1"/>
</dbReference>
<evidence type="ECO:0000313" key="5">
    <source>
        <dbReference type="Proteomes" id="UP000807504"/>
    </source>
</evidence>
<feature type="compositionally biased region" description="Basic and acidic residues" evidence="2">
    <location>
        <begin position="497"/>
        <end position="506"/>
    </location>
</feature>
<organism evidence="4 5">
    <name type="scientific">Argiope bruennichi</name>
    <name type="common">Wasp spider</name>
    <name type="synonym">Aranea bruennichi</name>
    <dbReference type="NCBI Taxonomy" id="94029"/>
    <lineage>
        <taxon>Eukaryota</taxon>
        <taxon>Metazoa</taxon>
        <taxon>Ecdysozoa</taxon>
        <taxon>Arthropoda</taxon>
        <taxon>Chelicerata</taxon>
        <taxon>Arachnida</taxon>
        <taxon>Araneae</taxon>
        <taxon>Araneomorphae</taxon>
        <taxon>Entelegynae</taxon>
        <taxon>Araneoidea</taxon>
        <taxon>Araneidae</taxon>
        <taxon>Argiope</taxon>
    </lineage>
</organism>
<feature type="compositionally biased region" description="Basic and acidic residues" evidence="2">
    <location>
        <begin position="157"/>
        <end position="166"/>
    </location>
</feature>
<feature type="compositionally biased region" description="Basic residues" evidence="2">
    <location>
        <begin position="82"/>
        <end position="94"/>
    </location>
</feature>
<dbReference type="InterPro" id="IPR000618">
    <property type="entry name" value="Insect_cuticle"/>
</dbReference>
<feature type="region of interest" description="Disordered" evidence="2">
    <location>
        <begin position="875"/>
        <end position="903"/>
    </location>
</feature>
<feature type="compositionally biased region" description="Gly residues" evidence="2">
    <location>
        <begin position="655"/>
        <end position="671"/>
    </location>
</feature>
<accession>A0A8T0EH07</accession>
<dbReference type="PANTHER" id="PTHR10380">
    <property type="entry name" value="CUTICLE PROTEIN"/>
    <property type="match status" value="1"/>
</dbReference>
<feature type="compositionally biased region" description="Polar residues" evidence="2">
    <location>
        <begin position="332"/>
        <end position="341"/>
    </location>
</feature>
<feature type="compositionally biased region" description="Basic and acidic residues" evidence="2">
    <location>
        <begin position="755"/>
        <end position="765"/>
    </location>
</feature>
<feature type="compositionally biased region" description="Gly residues" evidence="2">
    <location>
        <begin position="735"/>
        <end position="749"/>
    </location>
</feature>
<feature type="compositionally biased region" description="Low complexity" evidence="2">
    <location>
        <begin position="792"/>
        <end position="801"/>
    </location>
</feature>
<evidence type="ECO:0000256" key="3">
    <source>
        <dbReference type="SAM" id="SignalP"/>
    </source>
</evidence>
<feature type="compositionally biased region" description="Basic and acidic residues" evidence="2">
    <location>
        <begin position="197"/>
        <end position="207"/>
    </location>
</feature>
<keyword evidence="3" id="KW-0732">Signal</keyword>
<feature type="compositionally biased region" description="Polar residues" evidence="2">
    <location>
        <begin position="619"/>
        <end position="632"/>
    </location>
</feature>
<feature type="compositionally biased region" description="Basic and acidic residues" evidence="2">
    <location>
        <begin position="713"/>
        <end position="730"/>
    </location>
</feature>
<dbReference type="GO" id="GO:0062129">
    <property type="term" value="C:chitin-based extracellular matrix"/>
    <property type="evidence" value="ECO:0007669"/>
    <property type="project" value="TreeGrafter"/>
</dbReference>